<keyword evidence="1" id="KW-0472">Membrane</keyword>
<organism evidence="2 3">
    <name type="scientific">Halobacillus kuroshimensis</name>
    <dbReference type="NCBI Taxonomy" id="302481"/>
    <lineage>
        <taxon>Bacteria</taxon>
        <taxon>Bacillati</taxon>
        <taxon>Bacillota</taxon>
        <taxon>Bacilli</taxon>
        <taxon>Bacillales</taxon>
        <taxon>Bacillaceae</taxon>
        <taxon>Halobacillus</taxon>
    </lineage>
</organism>
<dbReference type="EMBL" id="JAEKJY010000003">
    <property type="protein sequence ID" value="MBN8235992.1"/>
    <property type="molecule type" value="Genomic_DNA"/>
</dbReference>
<sequence length="69" mass="7729">MEFRPMRKQRVIPGFPLLFISGVMLALFLSLSVVTNNYNYTAASVVSVIIMNVALASPSIRKSRKKSLR</sequence>
<evidence type="ECO:0000313" key="2">
    <source>
        <dbReference type="EMBL" id="MBN8235992.1"/>
    </source>
</evidence>
<accession>A0ABS3DXE9</accession>
<keyword evidence="1" id="KW-0812">Transmembrane</keyword>
<evidence type="ECO:0000256" key="1">
    <source>
        <dbReference type="SAM" id="Phobius"/>
    </source>
</evidence>
<evidence type="ECO:0000313" key="3">
    <source>
        <dbReference type="Proteomes" id="UP000663970"/>
    </source>
</evidence>
<comment type="caution">
    <text evidence="2">The sequence shown here is derived from an EMBL/GenBank/DDBJ whole genome shotgun (WGS) entry which is preliminary data.</text>
</comment>
<feature type="transmembrane region" description="Helical" evidence="1">
    <location>
        <begin position="12"/>
        <end position="34"/>
    </location>
</feature>
<name>A0ABS3DXE9_9BACI</name>
<proteinExistence type="predicted"/>
<protein>
    <submittedName>
        <fullName evidence="2">Uncharacterized protein</fullName>
    </submittedName>
</protein>
<feature type="transmembrane region" description="Helical" evidence="1">
    <location>
        <begin position="40"/>
        <end position="60"/>
    </location>
</feature>
<dbReference type="RefSeq" id="WP_027956143.1">
    <property type="nucleotide sequence ID" value="NZ_JAEKJY010000003.1"/>
</dbReference>
<keyword evidence="3" id="KW-1185">Reference proteome</keyword>
<keyword evidence="1" id="KW-1133">Transmembrane helix</keyword>
<dbReference type="Proteomes" id="UP000663970">
    <property type="component" value="Unassembled WGS sequence"/>
</dbReference>
<gene>
    <name evidence="2" type="ORF">JF544_12070</name>
</gene>
<reference evidence="2 3" key="1">
    <citation type="submission" date="2020-12" db="EMBL/GenBank/DDBJ databases">
        <title>Oil enriched cultivation method for isolating marine PHA-producing bacteria.</title>
        <authorList>
            <person name="Zheng W."/>
            <person name="Yu S."/>
            <person name="Huang Y."/>
        </authorList>
    </citation>
    <scope>NUCLEOTIDE SEQUENCE [LARGE SCALE GENOMIC DNA]</scope>
    <source>
        <strain evidence="2 3">SY-2-6</strain>
    </source>
</reference>